<proteinExistence type="predicted"/>
<organism evidence="2 3">
    <name type="scientific">Limosilactobacillus gastricus DSM 16045</name>
    <dbReference type="NCBI Taxonomy" id="1423749"/>
    <lineage>
        <taxon>Bacteria</taxon>
        <taxon>Bacillati</taxon>
        <taxon>Bacillota</taxon>
        <taxon>Bacilli</taxon>
        <taxon>Lactobacillales</taxon>
        <taxon>Lactobacillaceae</taxon>
        <taxon>Limosilactobacillus</taxon>
    </lineage>
</organism>
<dbReference type="PROSITE" id="PS51257">
    <property type="entry name" value="PROKAR_LIPOPROTEIN"/>
    <property type="match status" value="1"/>
</dbReference>
<dbReference type="PATRIC" id="fig|1423749.3.peg.40"/>
<feature type="chain" id="PRO_5039651451" description="Lipoprotein" evidence="1">
    <location>
        <begin position="24"/>
        <end position="230"/>
    </location>
</feature>
<name>A0A0R1VLJ0_9LACO</name>
<evidence type="ECO:0008006" key="4">
    <source>
        <dbReference type="Google" id="ProtNLM"/>
    </source>
</evidence>
<keyword evidence="3" id="KW-1185">Reference proteome</keyword>
<feature type="signal peptide" evidence="1">
    <location>
        <begin position="1"/>
        <end position="23"/>
    </location>
</feature>
<gene>
    <name evidence="2" type="ORF">FC60_GL000040</name>
</gene>
<evidence type="ECO:0000313" key="2">
    <source>
        <dbReference type="EMBL" id="KRM03670.1"/>
    </source>
</evidence>
<reference evidence="2 3" key="1">
    <citation type="journal article" date="2015" name="Genome Announc.">
        <title>Expanding the biotechnology potential of lactobacilli through comparative genomics of 213 strains and associated genera.</title>
        <authorList>
            <person name="Sun Z."/>
            <person name="Harris H.M."/>
            <person name="McCann A."/>
            <person name="Guo C."/>
            <person name="Argimon S."/>
            <person name="Zhang W."/>
            <person name="Yang X."/>
            <person name="Jeffery I.B."/>
            <person name="Cooney J.C."/>
            <person name="Kagawa T.F."/>
            <person name="Liu W."/>
            <person name="Song Y."/>
            <person name="Salvetti E."/>
            <person name="Wrobel A."/>
            <person name="Rasinkangas P."/>
            <person name="Parkhill J."/>
            <person name="Rea M.C."/>
            <person name="O'Sullivan O."/>
            <person name="Ritari J."/>
            <person name="Douillard F.P."/>
            <person name="Paul Ross R."/>
            <person name="Yang R."/>
            <person name="Briner A.E."/>
            <person name="Felis G.E."/>
            <person name="de Vos W.M."/>
            <person name="Barrangou R."/>
            <person name="Klaenhammer T.R."/>
            <person name="Caufield P.W."/>
            <person name="Cui Y."/>
            <person name="Zhang H."/>
            <person name="O'Toole P.W."/>
        </authorList>
    </citation>
    <scope>NUCLEOTIDE SEQUENCE [LARGE SCALE GENOMIC DNA]</scope>
    <source>
        <strain evidence="2 3">DSM 16045</strain>
    </source>
</reference>
<sequence>MKSNGIKKGLVGTAALLAAVTLAACGTNKSASSESNTSNSSVTHTSAYDRATKQIAAGKYQAALDTLNDSGSTSTKTKNLASDLQNYISAKSAYDEGNYDQALTNLSAAKSGNMKMEAAFQALRAKITKATSSSESVTNSASSVSETSSTTSASSSVANAAAANSTSESVISQFASKMGFSQQGYGIIPVSQNGDVYRFEVRQSNADNTVANLIGIYDYNADTGAVTQIS</sequence>
<protein>
    <recommendedName>
        <fullName evidence="4">Lipoprotein</fullName>
    </recommendedName>
</protein>
<evidence type="ECO:0000256" key="1">
    <source>
        <dbReference type="SAM" id="SignalP"/>
    </source>
</evidence>
<dbReference type="RefSeq" id="WP_056936530.1">
    <property type="nucleotide sequence ID" value="NZ_AZFN01000001.1"/>
</dbReference>
<keyword evidence="1" id="KW-0732">Signal</keyword>
<dbReference type="AlphaFoldDB" id="A0A0R1VLJ0"/>
<comment type="caution">
    <text evidence="2">The sequence shown here is derived from an EMBL/GenBank/DDBJ whole genome shotgun (WGS) entry which is preliminary data.</text>
</comment>
<evidence type="ECO:0000313" key="3">
    <source>
        <dbReference type="Proteomes" id="UP000051739"/>
    </source>
</evidence>
<dbReference type="EMBL" id="AZFN01000001">
    <property type="protein sequence ID" value="KRM03670.1"/>
    <property type="molecule type" value="Genomic_DNA"/>
</dbReference>
<dbReference type="Proteomes" id="UP000051739">
    <property type="component" value="Unassembled WGS sequence"/>
</dbReference>
<accession>A0A0R1VLJ0</accession>